<dbReference type="PROSITE" id="PS51782">
    <property type="entry name" value="LYSM"/>
    <property type="match status" value="1"/>
</dbReference>
<keyword evidence="6" id="KW-1185">Reference proteome</keyword>
<protein>
    <recommendedName>
        <fullName evidence="2">N-acetylmuramoyl-L-alanine amidase</fullName>
        <ecNumber evidence="2">3.5.1.28</ecNumber>
    </recommendedName>
</protein>
<dbReference type="Pfam" id="PF11741">
    <property type="entry name" value="AMIN"/>
    <property type="match status" value="1"/>
</dbReference>
<dbReference type="PANTHER" id="PTHR30404:SF0">
    <property type="entry name" value="N-ACETYLMURAMOYL-L-ALANINE AMIDASE AMIC"/>
    <property type="match status" value="1"/>
</dbReference>
<comment type="catalytic activity">
    <reaction evidence="1">
        <text>Hydrolyzes the link between N-acetylmuramoyl residues and L-amino acid residues in certain cell-wall glycopeptides.</text>
        <dbReference type="EC" id="3.5.1.28"/>
    </reaction>
</comment>
<dbReference type="SMART" id="SM00257">
    <property type="entry name" value="LysM"/>
    <property type="match status" value="1"/>
</dbReference>
<dbReference type="InterPro" id="IPR002508">
    <property type="entry name" value="MurNAc-LAA_cat"/>
</dbReference>
<dbReference type="GO" id="GO:0008745">
    <property type="term" value="F:N-acetylmuramoyl-L-alanine amidase activity"/>
    <property type="evidence" value="ECO:0007669"/>
    <property type="project" value="UniProtKB-EC"/>
</dbReference>
<organism evidence="5 6">
    <name type="scientific">Thiorhodovibrio winogradskyi</name>
    <dbReference type="NCBI Taxonomy" id="77007"/>
    <lineage>
        <taxon>Bacteria</taxon>
        <taxon>Pseudomonadati</taxon>
        <taxon>Pseudomonadota</taxon>
        <taxon>Gammaproteobacteria</taxon>
        <taxon>Chromatiales</taxon>
        <taxon>Chromatiaceae</taxon>
        <taxon>Thiorhodovibrio</taxon>
    </lineage>
</organism>
<evidence type="ECO:0000313" key="6">
    <source>
        <dbReference type="Proteomes" id="UP001432180"/>
    </source>
</evidence>
<dbReference type="SMART" id="SM00646">
    <property type="entry name" value="Ami_3"/>
    <property type="match status" value="1"/>
</dbReference>
<gene>
    <name evidence="5" type="primary">amiC</name>
    <name evidence="5" type="ORF">Thiowin_04014</name>
</gene>
<dbReference type="Pfam" id="PF01520">
    <property type="entry name" value="Amidase_3"/>
    <property type="match status" value="1"/>
</dbReference>
<dbReference type="CDD" id="cd02696">
    <property type="entry name" value="MurNAc-LAA"/>
    <property type="match status" value="1"/>
</dbReference>
<dbReference type="EC" id="3.5.1.28" evidence="2"/>
<evidence type="ECO:0000256" key="1">
    <source>
        <dbReference type="ARBA" id="ARBA00001561"/>
    </source>
</evidence>
<proteinExistence type="predicted"/>
<dbReference type="RefSeq" id="WP_328984655.1">
    <property type="nucleotide sequence ID" value="NZ_CP121472.1"/>
</dbReference>
<evidence type="ECO:0000256" key="2">
    <source>
        <dbReference type="ARBA" id="ARBA00011901"/>
    </source>
</evidence>
<dbReference type="CDD" id="cd00118">
    <property type="entry name" value="LysM"/>
    <property type="match status" value="1"/>
</dbReference>
<dbReference type="Gene3D" id="3.10.350.10">
    <property type="entry name" value="LysM domain"/>
    <property type="match status" value="1"/>
</dbReference>
<dbReference type="InterPro" id="IPR018392">
    <property type="entry name" value="LysM"/>
</dbReference>
<sequence length="453" mass="49691">METIRLIAVLLITLLTLTSSALAGVEILGARLSSQEEMTRLVFDTSGPVVEHNIFSLDSPDRLVLDLAGTGLGGELRQPDAGNPLLTRIRSGERAGKSTRIVLDLKRKVRVKSFCLQPDGRYGHRLVVDLTPKPQQEARQEALSAAARDLSGHPSVQQRSFKARDVVIAIDAGHGGKDPGAIGVLGTREKDVTLSIARKLAHLVDQQAGMRAALIRDSDRFVILRDRIRIARKHRADLFVSIHADAFHDRKVRGSSVFTLSELGASSEAAQWLAARENEVDLLAGIDLGKSNEEVAGVLMNMTQNMTMEHSLLAAKPVLEELGQLGKMHQSRIQSAGFAVLKAPDIPSMLVETAFISNPQEEKRLRDPAFQQRVAEAILNGVKRYFAANPLPQTLFAMQNSSGARSVRHVIEHGDTLLDIARDYQVSLPSLRSLNQLRDDRIRVGQVLRIPES</sequence>
<dbReference type="InterPro" id="IPR050695">
    <property type="entry name" value="N-acetylmuramoyl_amidase_3"/>
</dbReference>
<reference evidence="5 6" key="1">
    <citation type="journal article" date="2023" name="Microorganisms">
        <title>Thiorhodovibrio frisius and Trv. litoralis spp. nov., Two Novel Members from a Clade of Fastidious Purple Sulfur Bacteria That Exhibit Unique Red-Shifted Light-Harvesting Capabilities.</title>
        <authorList>
            <person name="Methner A."/>
            <person name="Kuzyk S.B."/>
            <person name="Petersen J."/>
            <person name="Bauer S."/>
            <person name="Brinkmann H."/>
            <person name="Sichau K."/>
            <person name="Wanner G."/>
            <person name="Wolf J."/>
            <person name="Neumann-Schaal M."/>
            <person name="Henke P."/>
            <person name="Tank M."/>
            <person name="Sproer C."/>
            <person name="Bunk B."/>
            <person name="Overmann J."/>
        </authorList>
    </citation>
    <scope>NUCLEOTIDE SEQUENCE [LARGE SCALE GENOMIC DNA]</scope>
    <source>
        <strain evidence="5 6">DSM 6702</strain>
    </source>
</reference>
<dbReference type="EMBL" id="CP121472">
    <property type="protein sequence ID" value="WPL18919.1"/>
    <property type="molecule type" value="Genomic_DNA"/>
</dbReference>
<dbReference type="Pfam" id="PF01476">
    <property type="entry name" value="LysM"/>
    <property type="match status" value="1"/>
</dbReference>
<dbReference type="InterPro" id="IPR036779">
    <property type="entry name" value="LysM_dom_sf"/>
</dbReference>
<name>A0ABZ0SE89_9GAMM</name>
<dbReference type="PANTHER" id="PTHR30404">
    <property type="entry name" value="N-ACETYLMURAMOYL-L-ALANINE AMIDASE"/>
    <property type="match status" value="1"/>
</dbReference>
<evidence type="ECO:0000313" key="5">
    <source>
        <dbReference type="EMBL" id="WPL18919.1"/>
    </source>
</evidence>
<dbReference type="SUPFAM" id="SSF54106">
    <property type="entry name" value="LysM domain"/>
    <property type="match status" value="1"/>
</dbReference>
<evidence type="ECO:0000256" key="3">
    <source>
        <dbReference type="ARBA" id="ARBA00022801"/>
    </source>
</evidence>
<dbReference type="Proteomes" id="UP001432180">
    <property type="component" value="Chromosome"/>
</dbReference>
<dbReference type="Gene3D" id="3.40.630.40">
    <property type="entry name" value="Zn-dependent exopeptidases"/>
    <property type="match status" value="1"/>
</dbReference>
<keyword evidence="3 5" id="KW-0378">Hydrolase</keyword>
<evidence type="ECO:0000259" key="4">
    <source>
        <dbReference type="PROSITE" id="PS51782"/>
    </source>
</evidence>
<dbReference type="SUPFAM" id="SSF53187">
    <property type="entry name" value="Zn-dependent exopeptidases"/>
    <property type="match status" value="1"/>
</dbReference>
<feature type="domain" description="LysM" evidence="4">
    <location>
        <begin position="407"/>
        <end position="450"/>
    </location>
</feature>
<accession>A0ABZ0SE89</accession>
<dbReference type="InterPro" id="IPR021731">
    <property type="entry name" value="AMIN_dom"/>
</dbReference>
<dbReference type="Gene3D" id="2.60.40.3500">
    <property type="match status" value="1"/>
</dbReference>